<sequence length="94" mass="10094">MNALTNAIDTFRTTVFELGLMPHLALLVVGLGALCVAANDAEWVPKTVTIQTAPSTVFTSTTLARRNDRMWPVLVSTLALFLAVSLTTITVFTA</sequence>
<evidence type="ECO:0000313" key="2">
    <source>
        <dbReference type="EMBL" id="MDH6284615.1"/>
    </source>
</evidence>
<keyword evidence="1" id="KW-0472">Membrane</keyword>
<name>A0ABT6ML52_9NOCA</name>
<feature type="transmembrane region" description="Helical" evidence="1">
    <location>
        <begin position="71"/>
        <end position="92"/>
    </location>
</feature>
<proteinExistence type="predicted"/>
<evidence type="ECO:0000256" key="1">
    <source>
        <dbReference type="SAM" id="Phobius"/>
    </source>
</evidence>
<comment type="caution">
    <text evidence="2">The sequence shown here is derived from an EMBL/GenBank/DDBJ whole genome shotgun (WGS) entry which is preliminary data.</text>
</comment>
<dbReference type="RefSeq" id="WP_280763828.1">
    <property type="nucleotide sequence ID" value="NZ_JARXVC010000024.1"/>
</dbReference>
<gene>
    <name evidence="2" type="ORF">M2280_005876</name>
</gene>
<protein>
    <submittedName>
        <fullName evidence="2">Uncharacterized protein</fullName>
    </submittedName>
</protein>
<dbReference type="EMBL" id="JARXVC010000024">
    <property type="protein sequence ID" value="MDH6284615.1"/>
    <property type="molecule type" value="Genomic_DNA"/>
</dbReference>
<reference evidence="2 3" key="1">
    <citation type="submission" date="2023-04" db="EMBL/GenBank/DDBJ databases">
        <title>Forest soil microbial communities from Buena Vista Peninsula, Colon Province, Panama.</title>
        <authorList>
            <person name="Bouskill N."/>
        </authorList>
    </citation>
    <scope>NUCLEOTIDE SEQUENCE [LARGE SCALE GENOMIC DNA]</scope>
    <source>
        <strain evidence="2 3">CFH S0262</strain>
    </source>
</reference>
<keyword evidence="1" id="KW-0812">Transmembrane</keyword>
<keyword evidence="3" id="KW-1185">Reference proteome</keyword>
<organism evidence="2 3">
    <name type="scientific">Prescottella agglutinans</name>
    <dbReference type="NCBI Taxonomy" id="1644129"/>
    <lineage>
        <taxon>Bacteria</taxon>
        <taxon>Bacillati</taxon>
        <taxon>Actinomycetota</taxon>
        <taxon>Actinomycetes</taxon>
        <taxon>Mycobacteriales</taxon>
        <taxon>Nocardiaceae</taxon>
        <taxon>Prescottella</taxon>
    </lineage>
</organism>
<dbReference type="Proteomes" id="UP001160334">
    <property type="component" value="Unassembled WGS sequence"/>
</dbReference>
<feature type="transmembrane region" description="Helical" evidence="1">
    <location>
        <begin position="20"/>
        <end position="38"/>
    </location>
</feature>
<keyword evidence="1" id="KW-1133">Transmembrane helix</keyword>
<evidence type="ECO:0000313" key="3">
    <source>
        <dbReference type="Proteomes" id="UP001160334"/>
    </source>
</evidence>
<accession>A0ABT6ML52</accession>